<comment type="similarity">
    <text evidence="1">Belongs to the LysR transcriptional regulatory family.</text>
</comment>
<accession>G5ILM9</accession>
<dbReference type="OrthoDB" id="9803735at2"/>
<protein>
    <recommendedName>
        <fullName evidence="5">HTH lysR-type domain-containing protein</fullName>
    </recommendedName>
</protein>
<keyword evidence="3" id="KW-0238">DNA-binding</keyword>
<dbReference type="InterPro" id="IPR036388">
    <property type="entry name" value="WH-like_DNA-bd_sf"/>
</dbReference>
<keyword evidence="2" id="KW-0805">Transcription regulation</keyword>
<sequence length="312" mass="35245">MINFLNLEYFLVAAEELNFTRAAKRLYISQQSLSNHISNLEKEFDVELFHRTSPLTLTYAGQALRAKARAILDLREETCQEIADIKDFSKGQLTIGVSHTRGCKILPEILPVYKERFPGIQLHLKEGNSSELDADLLHGDVDLIIGLLPFKVENIETVPICEEEILLVVPDSVLEKAFPGRLSEIRQRLTRDTDLSLLKECPFLLINPGNRVRTLADEMFEEAQFTPNIILETENIETVMALAAKGMGITFYPKMFISSHTPLQNLAAEHGGLNFYSLNYPKAHSVLAIGYHKGHYMSRATKEFINIAKETI</sequence>
<dbReference type="GO" id="GO:0003700">
    <property type="term" value="F:DNA-binding transcription factor activity"/>
    <property type="evidence" value="ECO:0007669"/>
    <property type="project" value="InterPro"/>
</dbReference>
<dbReference type="InterPro" id="IPR005119">
    <property type="entry name" value="LysR_subst-bd"/>
</dbReference>
<dbReference type="AlphaFoldDB" id="G5ILM9"/>
<dbReference type="Pfam" id="PF00126">
    <property type="entry name" value="HTH_1"/>
    <property type="match status" value="1"/>
</dbReference>
<dbReference type="PANTHER" id="PTHR30419">
    <property type="entry name" value="HTH-TYPE TRANSCRIPTIONAL REGULATOR YBHD"/>
    <property type="match status" value="1"/>
</dbReference>
<evidence type="ECO:0000256" key="2">
    <source>
        <dbReference type="ARBA" id="ARBA00023015"/>
    </source>
</evidence>
<proteinExistence type="inferred from homology"/>
<dbReference type="GO" id="GO:0003677">
    <property type="term" value="F:DNA binding"/>
    <property type="evidence" value="ECO:0007669"/>
    <property type="project" value="UniProtKB-KW"/>
</dbReference>
<dbReference type="RefSeq" id="WP_006782395.1">
    <property type="nucleotide sequence ID" value="NZ_CP040506.1"/>
</dbReference>
<dbReference type="SUPFAM" id="SSF46785">
    <property type="entry name" value="Winged helix' DNA-binding domain"/>
    <property type="match status" value="1"/>
</dbReference>
<dbReference type="CDD" id="cd05466">
    <property type="entry name" value="PBP2_LTTR_substrate"/>
    <property type="match status" value="1"/>
</dbReference>
<evidence type="ECO:0000256" key="1">
    <source>
        <dbReference type="ARBA" id="ARBA00009437"/>
    </source>
</evidence>
<dbReference type="EMBL" id="ADLN01000120">
    <property type="protein sequence ID" value="EHI57298.1"/>
    <property type="molecule type" value="Genomic_DNA"/>
</dbReference>
<dbReference type="PROSITE" id="PS50931">
    <property type="entry name" value="HTH_LYSR"/>
    <property type="match status" value="1"/>
</dbReference>
<dbReference type="Pfam" id="PF03466">
    <property type="entry name" value="LysR_substrate"/>
    <property type="match status" value="1"/>
</dbReference>
<dbReference type="SUPFAM" id="SSF53850">
    <property type="entry name" value="Periplasmic binding protein-like II"/>
    <property type="match status" value="1"/>
</dbReference>
<organism evidence="6 7">
    <name type="scientific">Hungatella hathewayi WAL-18680</name>
    <dbReference type="NCBI Taxonomy" id="742737"/>
    <lineage>
        <taxon>Bacteria</taxon>
        <taxon>Bacillati</taxon>
        <taxon>Bacillota</taxon>
        <taxon>Clostridia</taxon>
        <taxon>Lachnospirales</taxon>
        <taxon>Lachnospiraceae</taxon>
        <taxon>Hungatella</taxon>
    </lineage>
</organism>
<dbReference type="InterPro" id="IPR036390">
    <property type="entry name" value="WH_DNA-bd_sf"/>
</dbReference>
<evidence type="ECO:0000313" key="7">
    <source>
        <dbReference type="Proteomes" id="UP000005384"/>
    </source>
</evidence>
<feature type="domain" description="HTH lysR-type" evidence="5">
    <location>
        <begin position="7"/>
        <end position="58"/>
    </location>
</feature>
<dbReference type="InterPro" id="IPR050950">
    <property type="entry name" value="HTH-type_LysR_regulators"/>
</dbReference>
<reference evidence="6 7" key="1">
    <citation type="submission" date="2011-08" db="EMBL/GenBank/DDBJ databases">
        <title>The Genome Sequence of Clostridium hathewayi WAL-18680.</title>
        <authorList>
            <consortium name="The Broad Institute Genome Sequencing Platform"/>
            <person name="Earl A."/>
            <person name="Ward D."/>
            <person name="Feldgarden M."/>
            <person name="Gevers D."/>
            <person name="Finegold S.M."/>
            <person name="Summanen P.H."/>
            <person name="Molitoris D.R."/>
            <person name="Song M."/>
            <person name="Daigneault M."/>
            <person name="Allen-Vercoe E."/>
            <person name="Young S.K."/>
            <person name="Zeng Q."/>
            <person name="Gargeya S."/>
            <person name="Fitzgerald M."/>
            <person name="Haas B."/>
            <person name="Abouelleil A."/>
            <person name="Alvarado L."/>
            <person name="Arachchi H.M."/>
            <person name="Berlin A."/>
            <person name="Brown A."/>
            <person name="Chapman S.B."/>
            <person name="Chen Z."/>
            <person name="Dunbar C."/>
            <person name="Freedman E."/>
            <person name="Gearin G."/>
            <person name="Gellesch M."/>
            <person name="Goldberg J."/>
            <person name="Griggs A."/>
            <person name="Gujja S."/>
            <person name="Heiman D."/>
            <person name="Howarth C."/>
            <person name="Larson L."/>
            <person name="Lui A."/>
            <person name="MacDonald P.J.P."/>
            <person name="Montmayeur A."/>
            <person name="Murphy C."/>
            <person name="Neiman D."/>
            <person name="Pearson M."/>
            <person name="Priest M."/>
            <person name="Roberts A."/>
            <person name="Saif S."/>
            <person name="Shea T."/>
            <person name="Shenoy N."/>
            <person name="Sisk P."/>
            <person name="Stolte C."/>
            <person name="Sykes S."/>
            <person name="Wortman J."/>
            <person name="Nusbaum C."/>
            <person name="Birren B."/>
        </authorList>
    </citation>
    <scope>NUCLEOTIDE SEQUENCE [LARGE SCALE GENOMIC DNA]</scope>
    <source>
        <strain evidence="6 7">WAL-18680</strain>
    </source>
</reference>
<evidence type="ECO:0000259" key="5">
    <source>
        <dbReference type="PROSITE" id="PS50931"/>
    </source>
</evidence>
<comment type="caution">
    <text evidence="6">The sequence shown here is derived from an EMBL/GenBank/DDBJ whole genome shotgun (WGS) entry which is preliminary data.</text>
</comment>
<dbReference type="InterPro" id="IPR000847">
    <property type="entry name" value="LysR_HTH_N"/>
</dbReference>
<keyword evidence="7" id="KW-1185">Reference proteome</keyword>
<dbReference type="PATRIC" id="fig|742737.3.peg.4392"/>
<evidence type="ECO:0000313" key="6">
    <source>
        <dbReference type="EMBL" id="EHI57298.1"/>
    </source>
</evidence>
<dbReference type="PRINTS" id="PR00039">
    <property type="entry name" value="HTHLYSR"/>
</dbReference>
<keyword evidence="4" id="KW-0804">Transcription</keyword>
<dbReference type="Gene3D" id="3.40.190.290">
    <property type="match status" value="1"/>
</dbReference>
<dbReference type="Gene3D" id="1.10.10.10">
    <property type="entry name" value="Winged helix-like DNA-binding domain superfamily/Winged helix DNA-binding domain"/>
    <property type="match status" value="1"/>
</dbReference>
<gene>
    <name evidence="6" type="ORF">HMPREF9473_04407</name>
</gene>
<evidence type="ECO:0000256" key="3">
    <source>
        <dbReference type="ARBA" id="ARBA00023125"/>
    </source>
</evidence>
<dbReference type="Proteomes" id="UP000005384">
    <property type="component" value="Unassembled WGS sequence"/>
</dbReference>
<dbReference type="GO" id="GO:0005829">
    <property type="term" value="C:cytosol"/>
    <property type="evidence" value="ECO:0007669"/>
    <property type="project" value="TreeGrafter"/>
</dbReference>
<name>G5ILM9_9FIRM</name>
<evidence type="ECO:0000256" key="4">
    <source>
        <dbReference type="ARBA" id="ARBA00023163"/>
    </source>
</evidence>
<dbReference type="HOGENOM" id="CLU_039613_6_2_9"/>